<dbReference type="GO" id="GO:0051287">
    <property type="term" value="F:NAD binding"/>
    <property type="evidence" value="ECO:0007669"/>
    <property type="project" value="UniProtKB-UniRule"/>
</dbReference>
<evidence type="ECO:0000256" key="10">
    <source>
        <dbReference type="RuleBase" id="RU363003"/>
    </source>
</evidence>
<sequence>MKILVSDPIAEDGLELLRTEHDVDVNTGLSEEELVKIIPGYDALVIRSGTKVTEKIINAADRLKIVGRAGVGVDNVDVAAATKKGIIVANTPEGNTISAAEHTVAMMLALSRNIPQADRSLKADEWNRKRFTGVEVRNKVLGTIGLGRVGIEVVKRAQGMAMKILAYDPFIPKDRAKELGIELVDLDTILRASDYITVHTPLTDETRGMVSDSQFEMMKPGVRIINCARGGIIDEDALARAVEAGKVSGAALDVFVNEPPKGSPLLKLERVIVTPHLGASTAEAQVAVAVDVAEQVLAALRGESVTTAINLPPVRPDAMNVVAPYITVAETIGAMSAQLLGNFDAIEIGYTGKIFDTDLRMVTLAALKGVLSQSMGPSVNYVNAPALAKERKIKVKESKSVESEEVQSITIGLSGGGESRSVTGTLIGDGMRLLDIDGCHLDIAPSRLMIVARHENRPNIIGPCCMILGRENINISGMQVSETGSDGISIMILNLDSDISDALLNEIRTVDGVSDAEPIRLRL</sequence>
<dbReference type="InterPro" id="IPR029009">
    <property type="entry name" value="ASB_dom_sf"/>
</dbReference>
<evidence type="ECO:0000256" key="1">
    <source>
        <dbReference type="ARBA" id="ARBA00005216"/>
    </source>
</evidence>
<protein>
    <recommendedName>
        <fullName evidence="4 10">D-3-phosphoglycerate dehydrogenase</fullName>
        <ecNumber evidence="3 10">1.1.1.95</ecNumber>
    </recommendedName>
</protein>
<evidence type="ECO:0000256" key="6">
    <source>
        <dbReference type="ARBA" id="ARBA00023002"/>
    </source>
</evidence>
<dbReference type="SUPFAM" id="SSF143548">
    <property type="entry name" value="Serine metabolism enzymes domain"/>
    <property type="match status" value="1"/>
</dbReference>
<dbReference type="UniPathway" id="UPA00135">
    <property type="reaction ID" value="UER00196"/>
</dbReference>
<evidence type="ECO:0000256" key="2">
    <source>
        <dbReference type="ARBA" id="ARBA00005854"/>
    </source>
</evidence>
<dbReference type="SUPFAM" id="SSF55021">
    <property type="entry name" value="ACT-like"/>
    <property type="match status" value="1"/>
</dbReference>
<keyword evidence="5 10" id="KW-0028">Amino-acid biosynthesis</keyword>
<dbReference type="InterPro" id="IPR002912">
    <property type="entry name" value="ACT_dom"/>
</dbReference>
<dbReference type="GO" id="GO:0004617">
    <property type="term" value="F:phosphoglycerate dehydrogenase activity"/>
    <property type="evidence" value="ECO:0007669"/>
    <property type="project" value="UniProtKB-UniRule"/>
</dbReference>
<dbReference type="CDD" id="cd04902">
    <property type="entry name" value="ACT_3PGDH-xct"/>
    <property type="match status" value="1"/>
</dbReference>
<evidence type="ECO:0000313" key="12">
    <source>
        <dbReference type="EMBL" id="QNO48647.1"/>
    </source>
</evidence>
<comment type="similarity">
    <text evidence="2 10">Belongs to the D-isomer specific 2-hydroxyacid dehydrogenase family.</text>
</comment>
<dbReference type="InterPro" id="IPR006236">
    <property type="entry name" value="PGDH"/>
</dbReference>
<dbReference type="FunFam" id="3.30.1330.90:FF:000003">
    <property type="entry name" value="D-3-phosphoglycerate dehydrogenase"/>
    <property type="match status" value="1"/>
</dbReference>
<keyword evidence="8 10" id="KW-0718">Serine biosynthesis</keyword>
<gene>
    <name evidence="12" type="primary">ghrB</name>
    <name evidence="12" type="ORF">LENKHJGJ_00018</name>
</gene>
<dbReference type="FunFam" id="3.40.50.720:FF:000021">
    <property type="entry name" value="D-3-phosphoglycerate dehydrogenase"/>
    <property type="match status" value="1"/>
</dbReference>
<dbReference type="Pfam" id="PF00389">
    <property type="entry name" value="2-Hacid_dh"/>
    <property type="match status" value="1"/>
</dbReference>
<comment type="pathway">
    <text evidence="1 10">Amino-acid biosynthesis; L-serine biosynthesis; L-serine from 3-phospho-D-glycerate: step 1/3.</text>
</comment>
<proteinExistence type="inferred from homology"/>
<dbReference type="PANTHER" id="PTHR42789">
    <property type="entry name" value="D-ISOMER SPECIFIC 2-HYDROXYACID DEHYDROGENASE FAMILY PROTEIN (AFU_ORTHOLOGUE AFUA_6G10090)"/>
    <property type="match status" value="1"/>
</dbReference>
<dbReference type="EMBL" id="MT631357">
    <property type="protein sequence ID" value="QNO48647.1"/>
    <property type="molecule type" value="Genomic_DNA"/>
</dbReference>
<dbReference type="InterPro" id="IPR006139">
    <property type="entry name" value="D-isomer_2_OHA_DH_cat_dom"/>
</dbReference>
<dbReference type="InterPro" id="IPR045626">
    <property type="entry name" value="PGDH_ASB_dom"/>
</dbReference>
<feature type="domain" description="ACT" evidence="11">
    <location>
        <begin position="449"/>
        <end position="521"/>
    </location>
</feature>
<dbReference type="Gene3D" id="3.30.1330.90">
    <property type="entry name" value="D-3-phosphoglycerate dehydrogenase, domain 3"/>
    <property type="match status" value="1"/>
</dbReference>
<dbReference type="Pfam" id="PF19304">
    <property type="entry name" value="PGDH_inter"/>
    <property type="match status" value="1"/>
</dbReference>
<dbReference type="InterPro" id="IPR029753">
    <property type="entry name" value="D-isomer_DH_CS"/>
</dbReference>
<evidence type="ECO:0000256" key="9">
    <source>
        <dbReference type="ARBA" id="ARBA00048731"/>
    </source>
</evidence>
<dbReference type="InterPro" id="IPR036291">
    <property type="entry name" value="NAD(P)-bd_dom_sf"/>
</dbReference>
<dbReference type="SUPFAM" id="SSF52283">
    <property type="entry name" value="Formate/glycerate dehydrogenase catalytic domain-like"/>
    <property type="match status" value="1"/>
</dbReference>
<dbReference type="InterPro" id="IPR029752">
    <property type="entry name" value="D-isomer_DH_CS1"/>
</dbReference>
<comment type="catalytic activity">
    <reaction evidence="9 10">
        <text>(2R)-3-phosphoglycerate + NAD(+) = 3-phosphooxypyruvate + NADH + H(+)</text>
        <dbReference type="Rhea" id="RHEA:12641"/>
        <dbReference type="ChEBI" id="CHEBI:15378"/>
        <dbReference type="ChEBI" id="CHEBI:18110"/>
        <dbReference type="ChEBI" id="CHEBI:57540"/>
        <dbReference type="ChEBI" id="CHEBI:57945"/>
        <dbReference type="ChEBI" id="CHEBI:58272"/>
        <dbReference type="EC" id="1.1.1.95"/>
    </reaction>
</comment>
<dbReference type="InterPro" id="IPR050857">
    <property type="entry name" value="D-2-hydroxyacid_DH"/>
</dbReference>
<evidence type="ECO:0000256" key="8">
    <source>
        <dbReference type="ARBA" id="ARBA00023299"/>
    </source>
</evidence>
<keyword evidence="7 10" id="KW-0520">NAD</keyword>
<keyword evidence="6 10" id="KW-0560">Oxidoreductase</keyword>
<name>A0A7G9YKW3_9EURY</name>
<evidence type="ECO:0000256" key="5">
    <source>
        <dbReference type="ARBA" id="ARBA00022605"/>
    </source>
</evidence>
<organism evidence="12">
    <name type="scientific">Candidatus Methanogaster sp. ANME-2c ERB4</name>
    <dbReference type="NCBI Taxonomy" id="2759911"/>
    <lineage>
        <taxon>Archaea</taxon>
        <taxon>Methanobacteriati</taxon>
        <taxon>Methanobacteriota</taxon>
        <taxon>Stenosarchaea group</taxon>
        <taxon>Methanomicrobia</taxon>
        <taxon>Methanosarcinales</taxon>
        <taxon>ANME-2 cluster</taxon>
        <taxon>Candidatus Methanogasteraceae</taxon>
        <taxon>Candidatus Methanogaster</taxon>
    </lineage>
</organism>
<dbReference type="InterPro" id="IPR045865">
    <property type="entry name" value="ACT-like_dom_sf"/>
</dbReference>
<dbReference type="GO" id="GO:0006564">
    <property type="term" value="P:L-serine biosynthetic process"/>
    <property type="evidence" value="ECO:0007669"/>
    <property type="project" value="UniProtKB-UniRule"/>
</dbReference>
<dbReference type="PANTHER" id="PTHR42789:SF1">
    <property type="entry name" value="D-ISOMER SPECIFIC 2-HYDROXYACID DEHYDROGENASE FAMILY PROTEIN (AFU_ORTHOLOGUE AFUA_6G10090)"/>
    <property type="match status" value="1"/>
</dbReference>
<evidence type="ECO:0000256" key="3">
    <source>
        <dbReference type="ARBA" id="ARBA00013143"/>
    </source>
</evidence>
<dbReference type="Pfam" id="PF02826">
    <property type="entry name" value="2-Hacid_dh_C"/>
    <property type="match status" value="1"/>
</dbReference>
<dbReference type="PROSITE" id="PS00065">
    <property type="entry name" value="D_2_HYDROXYACID_DH_1"/>
    <property type="match status" value="1"/>
</dbReference>
<accession>A0A7G9YKW3</accession>
<dbReference type="SUPFAM" id="SSF51735">
    <property type="entry name" value="NAD(P)-binding Rossmann-fold domains"/>
    <property type="match status" value="1"/>
</dbReference>
<dbReference type="AlphaFoldDB" id="A0A7G9YKW3"/>
<evidence type="ECO:0000256" key="7">
    <source>
        <dbReference type="ARBA" id="ARBA00023027"/>
    </source>
</evidence>
<dbReference type="EC" id="1.1.1.95" evidence="3 10"/>
<dbReference type="Gene3D" id="3.40.50.720">
    <property type="entry name" value="NAD(P)-binding Rossmann-like Domain"/>
    <property type="match status" value="2"/>
</dbReference>
<dbReference type="PROSITE" id="PS00671">
    <property type="entry name" value="D_2_HYDROXYACID_DH_3"/>
    <property type="match status" value="1"/>
</dbReference>
<dbReference type="PROSITE" id="PS51671">
    <property type="entry name" value="ACT"/>
    <property type="match status" value="1"/>
</dbReference>
<reference evidence="12" key="1">
    <citation type="submission" date="2020-06" db="EMBL/GenBank/DDBJ databases">
        <title>Unique genomic features of the anaerobic methanotrophic archaea.</title>
        <authorList>
            <person name="Chadwick G.L."/>
            <person name="Skennerton C.T."/>
            <person name="Laso-Perez R."/>
            <person name="Leu A.O."/>
            <person name="Speth D.R."/>
            <person name="Yu H."/>
            <person name="Morgan-Lang C."/>
            <person name="Hatzenpichler R."/>
            <person name="Goudeau D."/>
            <person name="Malmstrom R."/>
            <person name="Brazelton W.J."/>
            <person name="Woyke T."/>
            <person name="Hallam S.J."/>
            <person name="Tyson G.W."/>
            <person name="Wegener G."/>
            <person name="Boetius A."/>
            <person name="Orphan V."/>
        </authorList>
    </citation>
    <scope>NUCLEOTIDE SEQUENCE</scope>
</reference>
<keyword evidence="12" id="KW-0670">Pyruvate</keyword>
<dbReference type="Gene3D" id="3.30.70.260">
    <property type="match status" value="1"/>
</dbReference>
<dbReference type="InterPro" id="IPR006140">
    <property type="entry name" value="D-isomer_DH_NAD-bd"/>
</dbReference>
<evidence type="ECO:0000256" key="4">
    <source>
        <dbReference type="ARBA" id="ARBA00021582"/>
    </source>
</evidence>
<evidence type="ECO:0000259" key="11">
    <source>
        <dbReference type="PROSITE" id="PS51671"/>
    </source>
</evidence>
<dbReference type="NCBIfam" id="TIGR01327">
    <property type="entry name" value="PGDH"/>
    <property type="match status" value="1"/>
</dbReference>
<dbReference type="CDD" id="cd12173">
    <property type="entry name" value="PGDH_4"/>
    <property type="match status" value="1"/>
</dbReference>